<dbReference type="InterPro" id="IPR004195">
    <property type="entry name" value="Head_decoration_D"/>
</dbReference>
<protein>
    <submittedName>
        <fullName evidence="1">Head decoration protein</fullName>
    </submittedName>
</protein>
<comment type="caution">
    <text evidence="1">The sequence shown here is derived from an EMBL/GenBank/DDBJ whole genome shotgun (WGS) entry which is preliminary data.</text>
</comment>
<dbReference type="Pfam" id="PF02924">
    <property type="entry name" value="HDPD"/>
    <property type="match status" value="1"/>
</dbReference>
<keyword evidence="2" id="KW-1185">Reference proteome</keyword>
<accession>A0A3S1CDP6</accession>
<dbReference type="RefSeq" id="WP_127003815.1">
    <property type="nucleotide sequence ID" value="NZ_JBNPXW010000008.1"/>
</dbReference>
<organism evidence="1 2">
    <name type="scientific">Azospirillum doebereinerae</name>
    <dbReference type="NCBI Taxonomy" id="92933"/>
    <lineage>
        <taxon>Bacteria</taxon>
        <taxon>Pseudomonadati</taxon>
        <taxon>Pseudomonadota</taxon>
        <taxon>Alphaproteobacteria</taxon>
        <taxon>Rhodospirillales</taxon>
        <taxon>Azospirillaceae</taxon>
        <taxon>Azospirillum</taxon>
    </lineage>
</organism>
<sequence>MFTPSATSQTNTPLPSLIAGDFPRVTRKVTIASGAGLLIAGTLLGRITASKKMVKSASASSDGSQTPNAVLAETVDATAADAEAIVYFTGEFNADQLTLGTGHTADSVRDGLRDLSIFL</sequence>
<reference evidence="1 2" key="1">
    <citation type="submission" date="2018-12" db="EMBL/GenBank/DDBJ databases">
        <authorList>
            <person name="Yang Y."/>
        </authorList>
    </citation>
    <scope>NUCLEOTIDE SEQUENCE [LARGE SCALE GENOMIC DNA]</scope>
    <source>
        <strain evidence="1 2">GSF71</strain>
    </source>
</reference>
<gene>
    <name evidence="1" type="ORF">EJ913_27075</name>
</gene>
<dbReference type="Gene3D" id="2.40.300.10">
    <property type="entry name" value="Head decoration protein D"/>
    <property type="match status" value="1"/>
</dbReference>
<evidence type="ECO:0000313" key="2">
    <source>
        <dbReference type="Proteomes" id="UP000280346"/>
    </source>
</evidence>
<dbReference type="Proteomes" id="UP000280346">
    <property type="component" value="Unassembled WGS sequence"/>
</dbReference>
<dbReference type="AlphaFoldDB" id="A0A3S1CDP6"/>
<dbReference type="OrthoDB" id="7306973at2"/>
<evidence type="ECO:0000313" key="1">
    <source>
        <dbReference type="EMBL" id="RUQ63989.1"/>
    </source>
</evidence>
<proteinExistence type="predicted"/>
<dbReference type="EMBL" id="RZIJ01000031">
    <property type="protein sequence ID" value="RUQ63989.1"/>
    <property type="molecule type" value="Genomic_DNA"/>
</dbReference>
<name>A0A3S1CDP6_9PROT</name>